<keyword evidence="6" id="KW-1185">Reference proteome</keyword>
<evidence type="ECO:0000256" key="1">
    <source>
        <dbReference type="ARBA" id="ARBA00010923"/>
    </source>
</evidence>
<accession>A0A1G5NJM2</accession>
<dbReference type="Proteomes" id="UP000199347">
    <property type="component" value="Unassembled WGS sequence"/>
</dbReference>
<dbReference type="InterPro" id="IPR000055">
    <property type="entry name" value="Restrct_endonuc_typeI_TRD"/>
</dbReference>
<dbReference type="GO" id="GO:0003677">
    <property type="term" value="F:DNA binding"/>
    <property type="evidence" value="ECO:0007669"/>
    <property type="project" value="UniProtKB-KW"/>
</dbReference>
<dbReference type="InterPro" id="IPR052021">
    <property type="entry name" value="Type-I_RS_S_subunit"/>
</dbReference>
<sequence>MNARFVDEVPIGEVVELVRKWNPSRVPDDRFAYIDLSSVDQEAKEITGAVNHLGASAPSRARQLIAAGDILVSTVRPNLNAVALVPDKHDGSTASTGFCVLRPARTKIDANYLFHWVRSPRFVDCMVRQATGASYPAVTDRIVKASEIPLPPLDEQRRIAAILDKADALRRKRRQALELLDGLTQSIFLEMFGERLAGSQVALGEVIERIDSGWSPKCLGRPARAPEAGILKLSSVTSGSFRPEENKALPGDLSARPQDQVGREEVLLCRKNTKELVGASAFVWEKPQGLYISDLIFRLVPKEDVVNAVYLQSALSIPSVRAEMSALAGGAAGSMPNISKRKLREISVPLPPVDLQKQFAALAAKVHAHRSSAASSERSLAALFRSLQARAFSGAL</sequence>
<keyword evidence="3" id="KW-0238">DNA-binding</keyword>
<dbReference type="Gene3D" id="3.90.220.20">
    <property type="entry name" value="DNA methylase specificity domains"/>
    <property type="match status" value="2"/>
</dbReference>
<evidence type="ECO:0000313" key="6">
    <source>
        <dbReference type="Proteomes" id="UP000199347"/>
    </source>
</evidence>
<dbReference type="PANTHER" id="PTHR30408:SF12">
    <property type="entry name" value="TYPE I RESTRICTION ENZYME MJAVIII SPECIFICITY SUBUNIT"/>
    <property type="match status" value="1"/>
</dbReference>
<dbReference type="RefSeq" id="WP_092812248.1">
    <property type="nucleotide sequence ID" value="NZ_FMVW01000004.1"/>
</dbReference>
<gene>
    <name evidence="5" type="ORF">SAMN03080610_02040</name>
</gene>
<evidence type="ECO:0000259" key="4">
    <source>
        <dbReference type="Pfam" id="PF01420"/>
    </source>
</evidence>
<reference evidence="5 6" key="1">
    <citation type="submission" date="2016-10" db="EMBL/GenBank/DDBJ databases">
        <authorList>
            <person name="de Groot N.N."/>
        </authorList>
    </citation>
    <scope>NUCLEOTIDE SEQUENCE [LARGE SCALE GENOMIC DNA]</scope>
    <source>
        <strain evidence="5 6">DSM 2698</strain>
    </source>
</reference>
<evidence type="ECO:0000256" key="3">
    <source>
        <dbReference type="ARBA" id="ARBA00023125"/>
    </source>
</evidence>
<organism evidence="5 6">
    <name type="scientific">Afifella marina DSM 2698</name>
    <dbReference type="NCBI Taxonomy" id="1120955"/>
    <lineage>
        <taxon>Bacteria</taxon>
        <taxon>Pseudomonadati</taxon>
        <taxon>Pseudomonadota</taxon>
        <taxon>Alphaproteobacteria</taxon>
        <taxon>Hyphomicrobiales</taxon>
        <taxon>Afifellaceae</taxon>
        <taxon>Afifella</taxon>
    </lineage>
</organism>
<dbReference type="InterPro" id="IPR044946">
    <property type="entry name" value="Restrct_endonuc_typeI_TRD_sf"/>
</dbReference>
<dbReference type="GO" id="GO:0009307">
    <property type="term" value="P:DNA restriction-modification system"/>
    <property type="evidence" value="ECO:0007669"/>
    <property type="project" value="UniProtKB-KW"/>
</dbReference>
<dbReference type="AlphaFoldDB" id="A0A1G5NJM2"/>
<dbReference type="Pfam" id="PF01420">
    <property type="entry name" value="Methylase_S"/>
    <property type="match status" value="1"/>
</dbReference>
<comment type="similarity">
    <text evidence="1">Belongs to the type-I restriction system S methylase family.</text>
</comment>
<protein>
    <submittedName>
        <fullName evidence="5">Type I restriction enzyme, S subunit</fullName>
    </submittedName>
</protein>
<dbReference type="OrthoDB" id="164285at2"/>
<feature type="domain" description="Type I restriction modification DNA specificity" evidence="4">
    <location>
        <begin position="67"/>
        <end position="178"/>
    </location>
</feature>
<evidence type="ECO:0000313" key="5">
    <source>
        <dbReference type="EMBL" id="SCZ36800.1"/>
    </source>
</evidence>
<dbReference type="EMBL" id="FMVW01000004">
    <property type="protein sequence ID" value="SCZ36800.1"/>
    <property type="molecule type" value="Genomic_DNA"/>
</dbReference>
<name>A0A1G5NJM2_AFIMA</name>
<evidence type="ECO:0000256" key="2">
    <source>
        <dbReference type="ARBA" id="ARBA00022747"/>
    </source>
</evidence>
<keyword evidence="2" id="KW-0680">Restriction system</keyword>
<dbReference type="SUPFAM" id="SSF116734">
    <property type="entry name" value="DNA methylase specificity domain"/>
    <property type="match status" value="2"/>
</dbReference>
<dbReference type="PANTHER" id="PTHR30408">
    <property type="entry name" value="TYPE-1 RESTRICTION ENZYME ECOKI SPECIFICITY PROTEIN"/>
    <property type="match status" value="1"/>
</dbReference>
<proteinExistence type="inferred from homology"/>
<dbReference type="STRING" id="1120955.SAMN03080610_02040"/>